<dbReference type="OrthoDB" id="7411943at2759"/>
<sequence length="117" mass="13414">MNQILIIVFSIYLVKTTVAFCTNRDPWMLPTAPCINSYTTGKPCSSCSCEADLATNCYTNCQCYRDPANVCETYKPAPMCQCLTECKCEYPLYFPEVEYPTTILEMEPFYYKACFSF</sequence>
<dbReference type="AlphaFoldDB" id="A0A7E5VHG3"/>
<gene>
    <name evidence="3" type="primary">LOC113493907</name>
</gene>
<reference evidence="3" key="1">
    <citation type="submission" date="2025-08" db="UniProtKB">
        <authorList>
            <consortium name="RefSeq"/>
        </authorList>
    </citation>
    <scope>IDENTIFICATION</scope>
</reference>
<keyword evidence="1" id="KW-0732">Signal</keyword>
<evidence type="ECO:0000256" key="1">
    <source>
        <dbReference type="SAM" id="SignalP"/>
    </source>
</evidence>
<name>A0A7E5VHG3_TRINI</name>
<proteinExistence type="predicted"/>
<evidence type="ECO:0000313" key="3">
    <source>
        <dbReference type="RefSeq" id="XP_026727740.1"/>
    </source>
</evidence>
<dbReference type="RefSeq" id="XP_026727740.1">
    <property type="nucleotide sequence ID" value="XM_026871939.1"/>
</dbReference>
<dbReference type="InParanoid" id="A0A7E5VHG3"/>
<organism evidence="2 3">
    <name type="scientific">Trichoplusia ni</name>
    <name type="common">Cabbage looper</name>
    <dbReference type="NCBI Taxonomy" id="7111"/>
    <lineage>
        <taxon>Eukaryota</taxon>
        <taxon>Metazoa</taxon>
        <taxon>Ecdysozoa</taxon>
        <taxon>Arthropoda</taxon>
        <taxon>Hexapoda</taxon>
        <taxon>Insecta</taxon>
        <taxon>Pterygota</taxon>
        <taxon>Neoptera</taxon>
        <taxon>Endopterygota</taxon>
        <taxon>Lepidoptera</taxon>
        <taxon>Glossata</taxon>
        <taxon>Ditrysia</taxon>
        <taxon>Noctuoidea</taxon>
        <taxon>Noctuidae</taxon>
        <taxon>Plusiinae</taxon>
        <taxon>Trichoplusia</taxon>
    </lineage>
</organism>
<dbReference type="Proteomes" id="UP000322000">
    <property type="component" value="Chromosome 5"/>
</dbReference>
<dbReference type="GeneID" id="113493907"/>
<feature type="signal peptide" evidence="1">
    <location>
        <begin position="1"/>
        <end position="19"/>
    </location>
</feature>
<dbReference type="KEGG" id="tnl:113493907"/>
<protein>
    <submittedName>
        <fullName evidence="3">Uncharacterized protein LOC113493907</fullName>
    </submittedName>
</protein>
<feature type="chain" id="PRO_5028832624" evidence="1">
    <location>
        <begin position="20"/>
        <end position="117"/>
    </location>
</feature>
<evidence type="ECO:0000313" key="2">
    <source>
        <dbReference type="Proteomes" id="UP000322000"/>
    </source>
</evidence>
<keyword evidence="2" id="KW-1185">Reference proteome</keyword>
<accession>A0A7E5VHG3</accession>